<evidence type="ECO:0000256" key="8">
    <source>
        <dbReference type="PROSITE-ProRule" id="PRU00782"/>
    </source>
</evidence>
<dbReference type="Proteomes" id="UP000318571">
    <property type="component" value="Chromosome 1"/>
</dbReference>
<evidence type="ECO:0000313" key="13">
    <source>
        <dbReference type="Proteomes" id="UP000318571"/>
    </source>
</evidence>
<dbReference type="Gene3D" id="1.20.5.4820">
    <property type="match status" value="1"/>
</dbReference>
<organism evidence="12 13">
    <name type="scientific">Tigriopus californicus</name>
    <name type="common">Marine copepod</name>
    <dbReference type="NCBI Taxonomy" id="6832"/>
    <lineage>
        <taxon>Eukaryota</taxon>
        <taxon>Metazoa</taxon>
        <taxon>Ecdysozoa</taxon>
        <taxon>Arthropoda</taxon>
        <taxon>Crustacea</taxon>
        <taxon>Multicrustacea</taxon>
        <taxon>Hexanauplia</taxon>
        <taxon>Copepoda</taxon>
        <taxon>Harpacticoida</taxon>
        <taxon>Harpacticidae</taxon>
        <taxon>Tigriopus</taxon>
    </lineage>
</organism>
<sequence length="3677" mass="421474">MISMEMKRADMLKPYDPKKSYWAPDGQGGFKDGILESDDGTKATIMFGHEKKVFKSSEVGQVNPPKFEKCEDMANLTFLNDASVFWNLKTRFQAKMIYTYSGLFCIVVNPYKRFPIYTPTVVKIYLGKRRNEVPPHLWAITETAYRNMLQNSKDQSMLITGESGAGKTENTKKVISYLAMVASSGKKSGKKVSLEDQIVATNPILESYGNAKTSRNDNSSRFGKFIRIHFTSSGKLAGCDIESYLLEKSRITHQQEVERSYHIFYQLLMPFVPDMKAKCELSDDIYDYSYVSQGKTTVASIDDNEELEYTDNAFDILGFSETEKWDCFKLTAAVMTMGEIKFKQKGRDDQAEPDDLCFPNKVATLFGCSVDELMKSFCKPKIKVGTEWVTKGQTCDQATNSVGGIARAIFDRIFKWLIIKCNDTLIDPTMKKSHFVAVLDIAGFEIFEYNGFEQISINFVNEKLQQFFNHHMFVVEQEEYIAEGIDWAMVDFGMDLAACIIMFENPMGIWAILEEESLFPKATDKTFEDKLKAQHMGKSPPMAKPHSKTDKNAHFAIIHYAGTVSYNVTGWLEKNKDPVNDTVVDVLKRSANELLVLLWKEHPGQSIPPEETGGKKKKKGGGAKTVSSVYLVQLGELMHTLHSTEPHFIRCIVPNTHKKPGEVEPPLIMHQLTCNGVLEGIRICMRGFPNRMMYPDFMSRYQILGQDEITKAADNKSGVYALLDKVEFSRDKYRLGHTKVFFRAGALAALEEERDTIVLKLVRWMQGQCFGFFRRKDYAKRRDQRELLKVIQRNFRKYMQLRNWGWFIIIQKTRPLIGQTNIEDELRLLEEKANEAYGAYEEALEVTKRLEEENKVIEQEKTALTKQLESEQGNLSQYQERQAKAAAQKADLESQLTIKQAELSREEQDRQSMTGDKRSMEGEVSAIKKDIADLEQTLLKLEQEKTNRDHMIRSLNDEVSSQDEVINKLNKEKKHIGDNQSKASEDLQSAEDKVDHLNSIKSKLEQTLDELEDSANREKRARADLEKQRRKVEGELRISQETVVDLENAKRELENTIAQLEELGERLDEAGGATSAQIELNKKRDAEVNKMRKDLEEINIQNEAVLSNLKRKHQDAIQEMSEQIDQLSKMKSKIDKDKTKIQHEIADARAAADEISRAKASAEKANKNLVATLNDLNKKVEEANMSLGDFENAKRKVAAENGDLLRAAGEISNNLDMLMKAKHSLQSSLEEAKRMADDEARERQLLLGKYRNMEHEVDAMKDQLDEETANREDIVRQVNKAEAEANMWRQRYETDAVAKAEELEMSKMKMQARLTEAESTIENLNNKLAQIEKARSKLQSEIEEMNINLDQAQILNNQMEKKARQFDKIVGEWKRKVDGLSMDLDNSQKDCRNASSELFRIKSAYEEQVIQLDEVRKENLNLSTEIKDIMDQISEGGRSIHEIDKIRKRLEAEKMELQAALEEAEGALEQEENKVLRAQLELTQVRQEIERRIAEKEEEFMAIKKNMSKAVDGMQQALEQEGKAKAEAQRMKKKLEADVGELEMSLEHANANNLETQRAIKKYQQQIREAQGKFEEEQRLKSAARDDLVGAERRAHSMQNALEEARTLLEQTDRNRRAIEQDLSDTNETLSDASVQNQAIAAAKRKLESEMHTLQAELDEMSAEARLCEDKAGKAMVDAARLAEELRAEQDLAQSLERDRKVLEAQVKDIHARCDEVETNALKGGKKAMSKMETRIRELESEMDCENRRLGDATKNLRKSERRIKDLTFAAEEDRKNHERMQSLIDQLQGKIRSYKKQIEEAEEIAALNLAKYRKVQGDLGEAQERADLNEQALAKYRARGRNMNKPYDPRKSVWAPAPDGGFVEAMLDSEAGGKTTVYVGHEKKVFKSEQIGQINPPKFEKCEDMANLTYLNDASVFWNLKTRYQAKLIYTYSGLFCVVVNPYKRFPIYTPTVVKVYLGKRRNEVPPHLWAITETAYRNMLQNTKDQSMLITGESGAGKTENTKKVISYLAMVASSGKKSGKKVSLEDQIVATNPILESYGNAKTSRNDNSSRFGKFIRIHFTTTGKLAGCDIESYLLEKSRITQQQEVERSYHIFYQLLMPFVPDMKAKCELSDDIYDYSYVSQGKTSVASIDDNEELEYTDNAFDILGFSETEKWDCFKLTAAVMSMGEIKFKQKGRDEQCEPDGLEWATKAATLCGVDAEGLLKAFVKPRIKVGTEWVTKGQNIDQATNAVGGIARAIYDRIFKWLISKCNETLIDPTMKKSHFVAVLDIAGFEIFEYNGFEQISINFVNEKLQQFFNHHMFVVEQEEYISEGIDWAMVDFGMDLAACIIMFEKPMGIWAILEEESLFPKATDKTFEEKVKAQHLGKSPPMAKPQSKTDKNAHFAIIHYAGIVSYNVTGWLEKNKDPVNDTVVDLLKKGSNALLVHLWLDHPGQTAPPPADDAKGGKKKKKGGGAKTVSSVYLVQLQSLMTTLHSTEPHFIRCIVPNTHKQPGGVEPQLIMHQLTCNGVLEGIRICMRGFPNRIQYPDFRQRYQVLGGAKSNSEKDPKKCAQIILEATEGFEPEKYRLGHTKVFFRAGSLALLEEKRDEIVTALIRKIQGGCFGFMSRKDFAKRKAKRDYITVIQRNLRKYKEHKDWNWFMIIQKTRPLIGLVNVEEELRVLEEKANEAYGFYQDQLNTKAKLEEENNELSAELEGLRATIRHEQGDLGAYQEKMAKFSAQKADLEIQLQENRQKLEREERARQNATEEKRNFEREVGSVKQEASEMQARLDKSSQEKNKLDQMLRGLNDEVVHQDEVISKLNKEKRHLSDSMNKFNDELATNQDKFAHLNDVKAKLEKTLDQMDSALENEKRLKSNVEKERRRMEGELKISQESVLDLERGKRELEQAILRKDTEIHQMITNLDDEQAGMNRIQKNIKELQARVEELEEELEAERQGRAKAERQRQDLARELDELAERLEESSHATVAQMELNKKRESEIMKLRKDVEEINIQHEATLISLRRKHQDAVAEMSDQIDQLNKLRARIEKDKGTVRMQLDDTRAATDHVNHDKSVAEKNLKALDGQLMQLQKKIDDHVAALVDYENQNKRLTSENANLFTRLEDLMGNASILQKVKIQLASQLDDAKRNCDEEAKERQSLLGRFRTLEHEYDGVKSHCDDEIQQKEEVARQMAKASDECNLWRMKYENDILIKVEELEATKIKLQARLAEAESTMESLNGRLMALEKSKDATAKEIEEMAMRVDQANVLYNQAERKIKMMDAAIAEWKSKADSASMELNNSQKECRNASAELFRVKNGYEEAASQLDEVRADIEKRIQEKEEEFEGTKRNHAKQLEQMQFNIEAELKAKAEAMRMRKKLELDVTELESALEHASLANMELQKNIKGYQERIKERTAQFEEEQRAKDEARDMMLAAERRAGSLQNGLEEAKTMLDQADRARKQSEQELSDTNETLADLTVQNQSLNSAKRKLDQDLGDLRGEADEAASDARMTEDKAKRAMLDAAKIAEELRYEQEFAQALEKERKDMEARAHEIQVQVDDAEQNAIKWGRKMVAKLDSRVKELEAELDTEQRRLGDATKNFRKADRGIKEYTFRQEEDRKNAERMQELVDRLQNQVRNYKKQIEEAEEIAALNLAKYRKAQVELQESLERADLNEQALAKYRARGRSASIARDF</sequence>
<dbReference type="Pfam" id="PF00063">
    <property type="entry name" value="Myosin_head"/>
    <property type="match status" value="2"/>
</dbReference>
<dbReference type="CDD" id="cd01377">
    <property type="entry name" value="MYSc_class_II"/>
    <property type="match status" value="2"/>
</dbReference>
<dbReference type="FunFam" id="3.40.850.10:FF:000101">
    <property type="entry name" value="Slow myosin heavy chain 2"/>
    <property type="match status" value="2"/>
</dbReference>
<dbReference type="GO" id="GO:0007015">
    <property type="term" value="P:actin filament organization"/>
    <property type="evidence" value="ECO:0007669"/>
    <property type="project" value="TreeGrafter"/>
</dbReference>
<feature type="domain" description="Myosin motor" evidence="11">
    <location>
        <begin position="68"/>
        <end position="755"/>
    </location>
</feature>
<dbReference type="GO" id="GO:0000146">
    <property type="term" value="F:microfilament motor activity"/>
    <property type="evidence" value="ECO:0007669"/>
    <property type="project" value="TreeGrafter"/>
</dbReference>
<feature type="compositionally biased region" description="Basic and acidic residues" evidence="10">
    <location>
        <begin position="902"/>
        <end position="922"/>
    </location>
</feature>
<dbReference type="InterPro" id="IPR014751">
    <property type="entry name" value="XRCC4-like_C"/>
</dbReference>
<feature type="region of interest" description="Disordered" evidence="10">
    <location>
        <begin position="2739"/>
        <end position="2768"/>
    </location>
</feature>
<reference evidence="12 13" key="1">
    <citation type="journal article" date="2018" name="Nat. Ecol. Evol.">
        <title>Genomic signatures of mitonuclear coevolution across populations of Tigriopus californicus.</title>
        <authorList>
            <person name="Barreto F.S."/>
            <person name="Watson E.T."/>
            <person name="Lima T.G."/>
            <person name="Willett C.S."/>
            <person name="Edmands S."/>
            <person name="Li W."/>
            <person name="Burton R.S."/>
        </authorList>
    </citation>
    <scope>NUCLEOTIDE SEQUENCE [LARGE SCALE GENOMIC DNA]</scope>
    <source>
        <strain evidence="12 13">San Diego</strain>
    </source>
</reference>
<dbReference type="FunFam" id="1.20.58.530:FF:000001">
    <property type="entry name" value="Myosin heavy chain"/>
    <property type="match status" value="2"/>
</dbReference>
<dbReference type="GO" id="GO:0016459">
    <property type="term" value="C:myosin complex"/>
    <property type="evidence" value="ECO:0007669"/>
    <property type="project" value="UniProtKB-KW"/>
</dbReference>
<keyword evidence="6 8" id="KW-0505">Motor protein</keyword>
<dbReference type="FunFam" id="1.20.5.370:FF:000008">
    <property type="entry name" value="Myosin heavy chain"/>
    <property type="match status" value="1"/>
</dbReference>
<dbReference type="Gene3D" id="1.10.10.820">
    <property type="match status" value="2"/>
</dbReference>
<keyword evidence="2 8" id="KW-0547">Nucleotide-binding</keyword>
<evidence type="ECO:0000256" key="1">
    <source>
        <dbReference type="ARBA" id="ARBA00008314"/>
    </source>
</evidence>
<dbReference type="Gene3D" id="3.30.70.1590">
    <property type="match status" value="1"/>
</dbReference>
<dbReference type="STRING" id="6832.A0A553NT96"/>
<dbReference type="GO" id="GO:0031033">
    <property type="term" value="P:myosin filament organization"/>
    <property type="evidence" value="ECO:0007669"/>
    <property type="project" value="UniProtKB-ARBA"/>
</dbReference>
<feature type="binding site" evidence="8">
    <location>
        <begin position="161"/>
        <end position="168"/>
    </location>
    <ligand>
        <name>ATP</name>
        <dbReference type="ChEBI" id="CHEBI:30616"/>
    </ligand>
</feature>
<accession>A0A553NT96</accession>
<dbReference type="EMBL" id="VCGU01000010">
    <property type="protein sequence ID" value="TRY68656.1"/>
    <property type="molecule type" value="Genomic_DNA"/>
</dbReference>
<dbReference type="Gene3D" id="1.20.5.370">
    <property type="match status" value="6"/>
</dbReference>
<dbReference type="PRINTS" id="PR00193">
    <property type="entry name" value="MYOSINHEAVY"/>
</dbReference>
<dbReference type="SMART" id="SM00242">
    <property type="entry name" value="MYSc"/>
    <property type="match status" value="2"/>
</dbReference>
<dbReference type="InterPro" id="IPR036961">
    <property type="entry name" value="Kinesin_motor_dom_sf"/>
</dbReference>
<evidence type="ECO:0000256" key="9">
    <source>
        <dbReference type="SAM" id="Coils"/>
    </source>
</evidence>
<feature type="region of interest" description="Actin-binding" evidence="8">
    <location>
        <begin position="634"/>
        <end position="656"/>
    </location>
</feature>
<dbReference type="FunFam" id="1.10.10.820:FF:000001">
    <property type="entry name" value="Myosin heavy chain"/>
    <property type="match status" value="2"/>
</dbReference>
<dbReference type="PROSITE" id="PS51456">
    <property type="entry name" value="MYOSIN_MOTOR"/>
    <property type="match status" value="2"/>
</dbReference>
<dbReference type="GO" id="GO:0060972">
    <property type="term" value="P:left/right pattern formation"/>
    <property type="evidence" value="ECO:0007669"/>
    <property type="project" value="UniProtKB-ARBA"/>
</dbReference>
<feature type="region of interest" description="Disordered" evidence="10">
    <location>
        <begin position="899"/>
        <end position="922"/>
    </location>
</feature>
<comment type="similarity">
    <text evidence="1 8">Belongs to the TRAFAC class myosin-kinesin ATPase superfamily. Myosin family.</text>
</comment>
<keyword evidence="5 8" id="KW-0518">Myosin</keyword>
<dbReference type="Gene3D" id="1.20.120.720">
    <property type="entry name" value="Myosin VI head, motor domain, U50 subdomain"/>
    <property type="match status" value="2"/>
</dbReference>
<dbReference type="GO" id="GO:0042802">
    <property type="term" value="F:identical protein binding"/>
    <property type="evidence" value="ECO:0007669"/>
    <property type="project" value="UniProtKB-ARBA"/>
</dbReference>
<evidence type="ECO:0000256" key="5">
    <source>
        <dbReference type="ARBA" id="ARBA00023123"/>
    </source>
</evidence>
<evidence type="ECO:0000259" key="11">
    <source>
        <dbReference type="PROSITE" id="PS51456"/>
    </source>
</evidence>
<dbReference type="InterPro" id="IPR027417">
    <property type="entry name" value="P-loop_NTPase"/>
</dbReference>
<feature type="region of interest" description="Disordered" evidence="10">
    <location>
        <begin position="2438"/>
        <end position="2458"/>
    </location>
</feature>
<evidence type="ECO:0000256" key="2">
    <source>
        <dbReference type="ARBA" id="ARBA00022741"/>
    </source>
</evidence>
<evidence type="ECO:0000256" key="4">
    <source>
        <dbReference type="ARBA" id="ARBA00023054"/>
    </source>
</evidence>
<proteinExistence type="inferred from homology"/>
<feature type="region of interest" description="Actin-binding" evidence="8">
    <location>
        <begin position="2470"/>
        <end position="2492"/>
    </location>
</feature>
<dbReference type="Gene3D" id="4.10.270.10">
    <property type="entry name" value="Myosin, subunit A"/>
    <property type="match status" value="1"/>
</dbReference>
<name>A0A553NT96_TIGCA</name>
<keyword evidence="7 8" id="KW-0009">Actin-binding</keyword>
<feature type="binding site" evidence="8">
    <location>
        <begin position="1994"/>
        <end position="2001"/>
    </location>
    <ligand>
        <name>ATP</name>
        <dbReference type="ChEBI" id="CHEBI:30616"/>
    </ligand>
</feature>
<evidence type="ECO:0000256" key="3">
    <source>
        <dbReference type="ARBA" id="ARBA00022840"/>
    </source>
</evidence>
<dbReference type="InterPro" id="IPR002928">
    <property type="entry name" value="Myosin_tail"/>
</dbReference>
<feature type="domain" description="Myosin motor" evidence="11">
    <location>
        <begin position="1901"/>
        <end position="2592"/>
    </location>
</feature>
<feature type="compositionally biased region" description="Basic and acidic residues" evidence="10">
    <location>
        <begin position="2739"/>
        <end position="2762"/>
    </location>
</feature>
<feature type="region of interest" description="Disordered" evidence="10">
    <location>
        <begin position="971"/>
        <end position="994"/>
    </location>
</feature>
<evidence type="ECO:0000256" key="7">
    <source>
        <dbReference type="ARBA" id="ARBA00023203"/>
    </source>
</evidence>
<dbReference type="PANTHER" id="PTHR13140:SF857">
    <property type="entry name" value="MYOSIN-11"/>
    <property type="match status" value="1"/>
</dbReference>
<dbReference type="InterPro" id="IPR008989">
    <property type="entry name" value="Myosin_S1_N"/>
</dbReference>
<feature type="coiled-coil region" evidence="9">
    <location>
        <begin position="1405"/>
        <end position="1840"/>
    </location>
</feature>
<protein>
    <recommendedName>
        <fullName evidence="11">Myosin motor domain-containing protein</fullName>
    </recommendedName>
</protein>
<dbReference type="GO" id="GO:0051015">
    <property type="term" value="F:actin filament binding"/>
    <property type="evidence" value="ECO:0007669"/>
    <property type="project" value="InterPro"/>
</dbReference>
<dbReference type="InterPro" id="IPR001609">
    <property type="entry name" value="Myosin_head_motor_dom-like"/>
</dbReference>
<dbReference type="GO" id="GO:0045214">
    <property type="term" value="P:sarcomere organization"/>
    <property type="evidence" value="ECO:0007669"/>
    <property type="project" value="UniProtKB-ARBA"/>
</dbReference>
<feature type="compositionally biased region" description="Polar residues" evidence="10">
    <location>
        <begin position="3451"/>
        <end position="3463"/>
    </location>
</feature>
<gene>
    <name evidence="12" type="ORF">TCAL_02474</name>
</gene>
<evidence type="ECO:0000313" key="12">
    <source>
        <dbReference type="EMBL" id="TRY68656.1"/>
    </source>
</evidence>
<dbReference type="Gene3D" id="3.40.850.10">
    <property type="entry name" value="Kinesin motor domain"/>
    <property type="match status" value="2"/>
</dbReference>
<keyword evidence="3 8" id="KW-0067">ATP-binding</keyword>
<dbReference type="GO" id="GO:0048731">
    <property type="term" value="P:system development"/>
    <property type="evidence" value="ECO:0007669"/>
    <property type="project" value="UniProtKB-ARBA"/>
</dbReference>
<dbReference type="Gene3D" id="1.20.5.340">
    <property type="match status" value="6"/>
</dbReference>
<dbReference type="Gene3D" id="1.20.58.530">
    <property type="match status" value="2"/>
</dbReference>
<evidence type="ECO:0000256" key="10">
    <source>
        <dbReference type="SAM" id="MobiDB-lite"/>
    </source>
</evidence>
<dbReference type="Pfam" id="PF01576">
    <property type="entry name" value="Myosin_tail_1"/>
    <property type="match status" value="2"/>
</dbReference>
<dbReference type="GO" id="GO:0005524">
    <property type="term" value="F:ATP binding"/>
    <property type="evidence" value="ECO:0007669"/>
    <property type="project" value="UniProtKB-UniRule"/>
</dbReference>
<evidence type="ECO:0000256" key="6">
    <source>
        <dbReference type="ARBA" id="ARBA00023175"/>
    </source>
</evidence>
<dbReference type="GO" id="GO:0030017">
    <property type="term" value="C:sarcomere"/>
    <property type="evidence" value="ECO:0007669"/>
    <property type="project" value="UniProtKB-ARBA"/>
</dbReference>
<keyword evidence="4 9" id="KW-0175">Coiled coil</keyword>
<keyword evidence="13" id="KW-1185">Reference proteome</keyword>
<dbReference type="OMA" id="NSTHLGK"/>
<comment type="caution">
    <text evidence="12">The sequence shown here is derived from an EMBL/GenBank/DDBJ whole genome shotgun (WGS) entry which is preliminary data.</text>
</comment>
<dbReference type="PANTHER" id="PTHR13140">
    <property type="entry name" value="MYOSIN"/>
    <property type="match status" value="1"/>
</dbReference>
<dbReference type="SUPFAM" id="SSF52540">
    <property type="entry name" value="P-loop containing nucleoside triphosphate hydrolases"/>
    <property type="match status" value="2"/>
</dbReference>
<feature type="coiled-coil region" evidence="9">
    <location>
        <begin position="3520"/>
        <end position="3657"/>
    </location>
</feature>
<feature type="region of interest" description="Disordered" evidence="10">
    <location>
        <begin position="3436"/>
        <end position="3463"/>
    </location>
</feature>
<dbReference type="FunFam" id="1.20.120.720:FF:000001">
    <property type="entry name" value="Myosin heavy chain, muscle"/>
    <property type="match status" value="2"/>
</dbReference>
<feature type="compositionally biased region" description="Basic and acidic residues" evidence="10">
    <location>
        <begin position="3436"/>
        <end position="3447"/>
    </location>
</feature>
<dbReference type="SUPFAM" id="SSF90257">
    <property type="entry name" value="Myosin rod fragments"/>
    <property type="match status" value="8"/>
</dbReference>
<dbReference type="GO" id="GO:0016020">
    <property type="term" value="C:membrane"/>
    <property type="evidence" value="ECO:0007669"/>
    <property type="project" value="TreeGrafter"/>
</dbReference>
<dbReference type="GO" id="GO:0006936">
    <property type="term" value="P:muscle contraction"/>
    <property type="evidence" value="ECO:0007669"/>
    <property type="project" value="UniProtKB-ARBA"/>
</dbReference>
<dbReference type="Gene3D" id="2.30.30.360">
    <property type="entry name" value="Myosin S1 fragment, N-terminal"/>
    <property type="match status" value="2"/>
</dbReference>